<name>A0A2N5X847_9GAMM</name>
<dbReference type="Proteomes" id="UP000235005">
    <property type="component" value="Unassembled WGS sequence"/>
</dbReference>
<comment type="caution">
    <text evidence="2">The sequence shown here is derived from an EMBL/GenBank/DDBJ whole genome shotgun (WGS) entry which is preliminary data.</text>
</comment>
<dbReference type="CDD" id="cd04301">
    <property type="entry name" value="NAT_SF"/>
    <property type="match status" value="1"/>
</dbReference>
<keyword evidence="3" id="KW-1185">Reference proteome</keyword>
<dbReference type="Pfam" id="PF00583">
    <property type="entry name" value="Acetyltransf_1"/>
    <property type="match status" value="1"/>
</dbReference>
<dbReference type="GO" id="GO:0016747">
    <property type="term" value="F:acyltransferase activity, transferring groups other than amino-acyl groups"/>
    <property type="evidence" value="ECO:0007669"/>
    <property type="project" value="InterPro"/>
</dbReference>
<dbReference type="AlphaFoldDB" id="A0A2N5X847"/>
<dbReference type="RefSeq" id="WP_101516963.1">
    <property type="nucleotide sequence ID" value="NZ_PKUS01000001.1"/>
</dbReference>
<feature type="domain" description="N-acetyltransferase" evidence="1">
    <location>
        <begin position="109"/>
        <end position="254"/>
    </location>
</feature>
<evidence type="ECO:0000259" key="1">
    <source>
        <dbReference type="PROSITE" id="PS51186"/>
    </source>
</evidence>
<dbReference type="OrthoDB" id="9127144at2"/>
<accession>A0A2N5X847</accession>
<protein>
    <recommendedName>
        <fullName evidence="1">N-acetyltransferase domain-containing protein</fullName>
    </recommendedName>
</protein>
<dbReference type="InterPro" id="IPR000182">
    <property type="entry name" value="GNAT_dom"/>
</dbReference>
<evidence type="ECO:0000313" key="2">
    <source>
        <dbReference type="EMBL" id="PLW70651.1"/>
    </source>
</evidence>
<sequence length="265" mass="30060">MSNEKLIDRFRKAEFPPGLTKDVEQFIAAATALRPLYPPALLYQIDFGERTLLRELTAPEEHDSHWWQTGLHIVRKGIAEHPALQAEFSAVLENLYTQLTSRLGPYTDVSLREITEDTVTGICLLSEVVTYPQNTFVAPNAYSLAQALFNHKAWYRAVYSGKAPVGFIMLEADAEKPEYYLWRFMIAPQFQRSGFGARAIELLVEHVKQQPNARELLLSYIDHEQGPAEFYRRLGFVETGEIVEGEVVMRLNLEVTSPGLSPSES</sequence>
<gene>
    <name evidence="2" type="ORF">C0039_00520</name>
</gene>
<evidence type="ECO:0000313" key="3">
    <source>
        <dbReference type="Proteomes" id="UP000235005"/>
    </source>
</evidence>
<dbReference type="Gene3D" id="3.40.630.30">
    <property type="match status" value="1"/>
</dbReference>
<proteinExistence type="predicted"/>
<dbReference type="PROSITE" id="PS51186">
    <property type="entry name" value="GNAT"/>
    <property type="match status" value="1"/>
</dbReference>
<dbReference type="EMBL" id="PKUS01000001">
    <property type="protein sequence ID" value="PLW70651.1"/>
    <property type="molecule type" value="Genomic_DNA"/>
</dbReference>
<organism evidence="2 3">
    <name type="scientific">Pseudohalioglobus lutimaris</name>
    <dbReference type="NCBI Taxonomy" id="1737061"/>
    <lineage>
        <taxon>Bacteria</taxon>
        <taxon>Pseudomonadati</taxon>
        <taxon>Pseudomonadota</taxon>
        <taxon>Gammaproteobacteria</taxon>
        <taxon>Cellvibrionales</taxon>
        <taxon>Halieaceae</taxon>
        <taxon>Pseudohalioglobus</taxon>
    </lineage>
</organism>
<dbReference type="SUPFAM" id="SSF55729">
    <property type="entry name" value="Acyl-CoA N-acyltransferases (Nat)"/>
    <property type="match status" value="1"/>
</dbReference>
<reference evidence="2 3" key="1">
    <citation type="submission" date="2018-01" db="EMBL/GenBank/DDBJ databases">
        <title>The draft genome sequence of Halioglobus lutimaris HF004.</title>
        <authorList>
            <person name="Du Z.-J."/>
            <person name="Shi M.-J."/>
        </authorList>
    </citation>
    <scope>NUCLEOTIDE SEQUENCE [LARGE SCALE GENOMIC DNA]</scope>
    <source>
        <strain evidence="2 3">HF004</strain>
    </source>
</reference>
<dbReference type="InterPro" id="IPR016181">
    <property type="entry name" value="Acyl_CoA_acyltransferase"/>
</dbReference>